<sequence>MAHPETPEALDVRPLDTTDDAAAALDDYFAQQDEDEPVDDDSPEDDAPEGDEPEDDEQDDESDEPETAIDAPVSLNAEEKAVFAQLPVEAQQAWAASETRRNAQVQEATTKAAHAERSAKTQAAEAHSKAKAVFATQLAEFASHLSPQMPDAELARVNPGEYIAQKAQYDAMKAQHDELVQQVAALGDEASQEIDQAFIQQRDRELLAIPEVANEETRGDFFDRALGAAEALGYERDILLRDGNATDFKALVAAHGWKQDADKYKALMAKQMTRVREAKSAKPNAAQPLGSGKARAQVKTQQRLRETGDIRDAAAAITALG</sequence>
<organism evidence="2 3">
    <name type="scientific">Sphingopyxis bauzanensis</name>
    <dbReference type="NCBI Taxonomy" id="651663"/>
    <lineage>
        <taxon>Bacteria</taxon>
        <taxon>Pseudomonadati</taxon>
        <taxon>Pseudomonadota</taxon>
        <taxon>Alphaproteobacteria</taxon>
        <taxon>Sphingomonadales</taxon>
        <taxon>Sphingomonadaceae</taxon>
        <taxon>Sphingopyxis</taxon>
    </lineage>
</organism>
<feature type="compositionally biased region" description="Acidic residues" evidence="1">
    <location>
        <begin position="32"/>
        <end position="67"/>
    </location>
</feature>
<evidence type="ECO:0000313" key="2">
    <source>
        <dbReference type="EMBL" id="OWQ95732.1"/>
    </source>
</evidence>
<dbReference type="RefSeq" id="WP_088441834.1">
    <property type="nucleotide sequence ID" value="NZ_BMMC01000002.1"/>
</dbReference>
<feature type="region of interest" description="Disordered" evidence="1">
    <location>
        <begin position="276"/>
        <end position="297"/>
    </location>
</feature>
<dbReference type="EMBL" id="NISK01000003">
    <property type="protein sequence ID" value="OWQ95732.1"/>
    <property type="molecule type" value="Genomic_DNA"/>
</dbReference>
<dbReference type="Proteomes" id="UP000197361">
    <property type="component" value="Unassembled WGS sequence"/>
</dbReference>
<name>A0A246JT79_9SPHN</name>
<comment type="caution">
    <text evidence="2">The sequence shown here is derived from an EMBL/GenBank/DDBJ whole genome shotgun (WGS) entry which is preliminary data.</text>
</comment>
<proteinExistence type="predicted"/>
<feature type="region of interest" description="Disordered" evidence="1">
    <location>
        <begin position="1"/>
        <end position="76"/>
    </location>
</feature>
<gene>
    <name evidence="2" type="ORF">CDQ92_13195</name>
</gene>
<evidence type="ECO:0008006" key="4">
    <source>
        <dbReference type="Google" id="ProtNLM"/>
    </source>
</evidence>
<dbReference type="AlphaFoldDB" id="A0A246JT79"/>
<evidence type="ECO:0000313" key="3">
    <source>
        <dbReference type="Proteomes" id="UP000197361"/>
    </source>
</evidence>
<dbReference type="OrthoDB" id="7594884at2"/>
<feature type="region of interest" description="Disordered" evidence="1">
    <location>
        <begin position="92"/>
        <end position="119"/>
    </location>
</feature>
<protein>
    <recommendedName>
        <fullName evidence="4">Phage capsid protein</fullName>
    </recommendedName>
</protein>
<keyword evidence="3" id="KW-1185">Reference proteome</keyword>
<evidence type="ECO:0000256" key="1">
    <source>
        <dbReference type="SAM" id="MobiDB-lite"/>
    </source>
</evidence>
<accession>A0A246JT79</accession>
<reference evidence="2 3" key="1">
    <citation type="journal article" date="2010" name="Int. J. Syst. Evol. Microbiol.">
        <title>Sphingopyxis bauzanensis sp. nov., a psychrophilic bacterium isolated from soil.</title>
        <authorList>
            <person name="Zhang D.C."/>
            <person name="Liu H.C."/>
            <person name="Xin Y.H."/>
            <person name="Zhou Y.G."/>
            <person name="Schinner F."/>
            <person name="Margesin R."/>
        </authorList>
    </citation>
    <scope>NUCLEOTIDE SEQUENCE [LARGE SCALE GENOMIC DNA]</scope>
    <source>
        <strain evidence="2 3">DSM 22271</strain>
    </source>
</reference>